<reference evidence="2 3" key="1">
    <citation type="submission" date="2016-07" db="EMBL/GenBank/DDBJ databases">
        <title>Draft genome of the white-rot fungus Obba rivulosa 3A-2.</title>
        <authorList>
            <consortium name="DOE Joint Genome Institute"/>
            <person name="Miettinen O."/>
            <person name="Riley R."/>
            <person name="Acob R."/>
            <person name="Barry K."/>
            <person name="Cullen D."/>
            <person name="De Vries R."/>
            <person name="Hainaut M."/>
            <person name="Hatakka A."/>
            <person name="Henrissat B."/>
            <person name="Hilden K."/>
            <person name="Kuo R."/>
            <person name="Labutti K."/>
            <person name="Lipzen A."/>
            <person name="Makela M.R."/>
            <person name="Sandor L."/>
            <person name="Spatafora J.W."/>
            <person name="Grigoriev I.V."/>
            <person name="Hibbett D.S."/>
        </authorList>
    </citation>
    <scope>NUCLEOTIDE SEQUENCE [LARGE SCALE GENOMIC DNA]</scope>
    <source>
        <strain evidence="2 3">3A-2</strain>
    </source>
</reference>
<gene>
    <name evidence="2" type="ORF">OBBRIDRAFT_801512</name>
</gene>
<dbReference type="EMBL" id="KV722348">
    <property type="protein sequence ID" value="OCH94007.1"/>
    <property type="molecule type" value="Genomic_DNA"/>
</dbReference>
<keyword evidence="3" id="KW-1185">Reference proteome</keyword>
<protein>
    <submittedName>
        <fullName evidence="2">Uncharacterized protein</fullName>
    </submittedName>
</protein>
<evidence type="ECO:0000313" key="3">
    <source>
        <dbReference type="Proteomes" id="UP000250043"/>
    </source>
</evidence>
<name>A0A8E2J3I7_9APHY</name>
<dbReference type="AlphaFoldDB" id="A0A8E2J3I7"/>
<evidence type="ECO:0000313" key="2">
    <source>
        <dbReference type="EMBL" id="OCH94007.1"/>
    </source>
</evidence>
<organism evidence="2 3">
    <name type="scientific">Obba rivulosa</name>
    <dbReference type="NCBI Taxonomy" id="1052685"/>
    <lineage>
        <taxon>Eukaryota</taxon>
        <taxon>Fungi</taxon>
        <taxon>Dikarya</taxon>
        <taxon>Basidiomycota</taxon>
        <taxon>Agaricomycotina</taxon>
        <taxon>Agaricomycetes</taxon>
        <taxon>Polyporales</taxon>
        <taxon>Gelatoporiaceae</taxon>
        <taxon>Obba</taxon>
    </lineage>
</organism>
<accession>A0A8E2J3I7</accession>
<proteinExistence type="predicted"/>
<dbReference type="Proteomes" id="UP000250043">
    <property type="component" value="Unassembled WGS sequence"/>
</dbReference>
<sequence length="258" mass="27274">MSPSHPRAGRAVQDSAVWGGGTLLSLEAWSWQTVAARDQARKCLLELPKYMKYSPNGISLGRCTGWRISPRLRCAKQCTSVFRASADPTHRVDAAAARKKAIFGYNILIDRLEVSSMMSKLDSERELQFQEQLHIAVSGGQSTVAGGIMLSTHSRAAKGGYERRGLPQSSPLPCSTSASGSAHVASACGGLGSGSVMQGKSDRADGVLDRTPLGRVANRSIHGHATNSGNCGEDKYDDSSICPADEFLHVGAASSGVI</sequence>
<feature type="region of interest" description="Disordered" evidence="1">
    <location>
        <begin position="199"/>
        <end position="235"/>
    </location>
</feature>
<evidence type="ECO:0000256" key="1">
    <source>
        <dbReference type="SAM" id="MobiDB-lite"/>
    </source>
</evidence>